<feature type="region of interest" description="Disordered" evidence="4">
    <location>
        <begin position="1479"/>
        <end position="1505"/>
    </location>
</feature>
<comment type="subcellular location">
    <subcellularLocation>
        <location evidence="1">Golgi apparatus</location>
    </subcellularLocation>
</comment>
<feature type="region of interest" description="Disordered" evidence="4">
    <location>
        <begin position="608"/>
        <end position="639"/>
    </location>
</feature>
<evidence type="ECO:0000256" key="1">
    <source>
        <dbReference type="ARBA" id="ARBA00004555"/>
    </source>
</evidence>
<feature type="domain" description="TRAPPC10/Trs130 C-terminal" evidence="5">
    <location>
        <begin position="1356"/>
        <end position="1583"/>
    </location>
</feature>
<organism evidence="9 10">
    <name type="scientific">Monosporascus cannonballus</name>
    <dbReference type="NCBI Taxonomy" id="155416"/>
    <lineage>
        <taxon>Eukaryota</taxon>
        <taxon>Fungi</taxon>
        <taxon>Dikarya</taxon>
        <taxon>Ascomycota</taxon>
        <taxon>Pezizomycotina</taxon>
        <taxon>Sordariomycetes</taxon>
        <taxon>Xylariomycetidae</taxon>
        <taxon>Xylariales</taxon>
        <taxon>Xylariales incertae sedis</taxon>
        <taxon>Monosporascus</taxon>
    </lineage>
</organism>
<protein>
    <recommendedName>
        <fullName evidence="11">Trafficking protein particle complex subunit 11 domain-containing protein</fullName>
    </recommendedName>
</protein>
<evidence type="ECO:0000313" key="9">
    <source>
        <dbReference type="EMBL" id="RYO89831.1"/>
    </source>
</evidence>
<gene>
    <name evidence="9" type="ORF">DL762_003015</name>
</gene>
<reference evidence="9 10" key="1">
    <citation type="submission" date="2018-06" db="EMBL/GenBank/DDBJ databases">
        <title>Complete Genomes of Monosporascus.</title>
        <authorList>
            <person name="Robinson A.J."/>
            <person name="Natvig D.O."/>
        </authorList>
    </citation>
    <scope>NUCLEOTIDE SEQUENCE [LARGE SCALE GENOMIC DNA]</scope>
    <source>
        <strain evidence="9 10">CBS 609.92</strain>
    </source>
</reference>
<dbReference type="PANTHER" id="PTHR13251:SF3">
    <property type="entry name" value="TRAFFICKING PROTEIN PARTICLE COMPLEX SUBUNIT 10"/>
    <property type="match status" value="1"/>
</dbReference>
<evidence type="ECO:0000259" key="6">
    <source>
        <dbReference type="Pfam" id="PF23036"/>
    </source>
</evidence>
<evidence type="ECO:0000256" key="3">
    <source>
        <dbReference type="ARBA" id="ARBA00023034"/>
    </source>
</evidence>
<dbReference type="Pfam" id="PF23036">
    <property type="entry name" value="TRAPPC10_1st"/>
    <property type="match status" value="2"/>
</dbReference>
<comment type="caution">
    <text evidence="9">The sequence shown here is derived from an EMBL/GenBank/DDBJ whole genome shotgun (WGS) entry which is preliminary data.</text>
</comment>
<dbReference type="Pfam" id="PF24967">
    <property type="entry name" value="NTS_TR130"/>
    <property type="match status" value="1"/>
</dbReference>
<dbReference type="InterPro" id="IPR056913">
    <property type="entry name" value="TRAPPC10/Trs130_N"/>
</dbReference>
<feature type="domain" description="DUF7077" evidence="7">
    <location>
        <begin position="1014"/>
        <end position="1134"/>
    </location>
</feature>
<feature type="compositionally biased region" description="Polar residues" evidence="4">
    <location>
        <begin position="91"/>
        <end position="102"/>
    </location>
</feature>
<dbReference type="Proteomes" id="UP000294003">
    <property type="component" value="Unassembled WGS sequence"/>
</dbReference>
<feature type="domain" description="TRAPPC10/Trs130 N-terminal" evidence="6">
    <location>
        <begin position="111"/>
        <end position="240"/>
    </location>
</feature>
<dbReference type="Pfam" id="PF24965">
    <property type="entry name" value="TRS130_4HB"/>
    <property type="match status" value="1"/>
</dbReference>
<proteinExistence type="predicted"/>
<feature type="region of interest" description="Disordered" evidence="4">
    <location>
        <begin position="396"/>
        <end position="417"/>
    </location>
</feature>
<keyword evidence="10" id="KW-1185">Reference proteome</keyword>
<dbReference type="Pfam" id="PF23274">
    <property type="entry name" value="DUF7077"/>
    <property type="match status" value="1"/>
</dbReference>
<name>A0ABY0HCD9_9PEZI</name>
<dbReference type="InterPro" id="IPR056916">
    <property type="entry name" value="NTS_TR130"/>
</dbReference>
<feature type="compositionally biased region" description="Low complexity" evidence="4">
    <location>
        <begin position="64"/>
        <end position="78"/>
    </location>
</feature>
<evidence type="ECO:0000259" key="7">
    <source>
        <dbReference type="Pfam" id="PF23274"/>
    </source>
</evidence>
<keyword evidence="2" id="KW-0813">Transport</keyword>
<keyword evidence="3" id="KW-0333">Golgi apparatus</keyword>
<feature type="region of interest" description="Disordered" evidence="4">
    <location>
        <begin position="190"/>
        <end position="216"/>
    </location>
</feature>
<feature type="domain" description="TRAPPC10/Trs130 N-terminal" evidence="6">
    <location>
        <begin position="265"/>
        <end position="458"/>
    </location>
</feature>
<evidence type="ECO:0008006" key="11">
    <source>
        <dbReference type="Google" id="ProtNLM"/>
    </source>
</evidence>
<dbReference type="Pfam" id="PF12584">
    <property type="entry name" value="TRAPPC10"/>
    <property type="match status" value="1"/>
</dbReference>
<evidence type="ECO:0000259" key="8">
    <source>
        <dbReference type="Pfam" id="PF24967"/>
    </source>
</evidence>
<sequence>MEQPFSTSKVTVEYFDPHDVYKLLAPGLIPRLPLRNLHWQSHAGPLRSIDALHINLVLAGSGDPSSASSQAALPPSRSQRADSSVAHDDGFQTQIGASASNDTADRPATHSSAPARRHQIPGLRSTPYLKVLLVRCDDNDSYKGHVRAEVREWMKAHTPSSGSKKTNTAENHDAFEWLIVHVVIPNTVAATQPRKSDSASGSEKSSATSRWRPGPSTLLEKFRSDFNSSSKGNIDRVAQIRIGVNDVPYDLLPRVVPAVPTGYTETEQNSENAWNDLISKFRSLILSSFDLRVTQYEEDIKEKDGQRSLPGWNFCTFFILKEGLARGFESVGLVEDALVGYDELSVGLDMIVREQAASGSRSSTSALLNYTEELKKIALRARASIAGTELEEDELVDLQSAKPTGSDPRDSDENIPISATKKPYRDLILANNVSVFDFRCYVFARQLALLLRLGNAWSTREELLAKLKEQQESALHGVAPRARPPKQKEDEREDLTMLSEICRRTLEFIPAVSQVMRNDIFCALSEMREGDGEEETPMIVNDLVAAEIVDNMVGSFAFSIAQQILAQTSTKSLPITPSTLAPADGHEPKVAIPEPKTMMHPARNSSLRVSTGGAGVPRPPPSPNVFPTGRPPSQGNDAASTSFLKAGLEDLAARRAELYALSRNILEECGKKREWSDGWSGVPVVGESTMVDMVEIDLGDEQQPKEESQETPAPQDAFVSTAGIGSTMLRTALDSKEDFYCLYETLTDKALRHYTIADHNHSVQASMADIAVLKYHLGDYGAAASYFWRATPFYGESGWSLLELSMLVMYSRCLKRLQRKDEYVKVMLKLLSKAALAEKERMSFHSSLRIGLKPDVDYPDSDAIKGFVSELIAETKAQQNEMRVPMSSFFSGFEVDGPPEYHDGRDSASLNFKLSSFLFDDFEIEKSRVRISNAGSGSQKEIWFESLEHVTITPGKNRLKLNSNVIVPGSYEIDRIDLIGSNLHLYYEREVGQLANRKGEILKSPHVSLYHRADTLDARLRPSKHLQLDRNNMVDIELDSGWNEINTAEVRVKAATGGLRLLTSEAKCVGSTIDFSKPTEGGLFHFRSIPQRTTFRIRFPYNIEQEVTHVSIRIEVTYTTEHGTFVFSKTPTVPITLALGVNVQDIFKHKALFSRFTVSTSTHSPLRLYKSELLASEAFESASGTPPGSPIVVFPRQPASLLYKITRKRGVSVGPKTQKTMYLRLQYSVLQDEIEALFEDRLTRALRDTPLRTYARLVVSTALPCLATQLGAHELERATLVGAASTEFLSAINWAHASAGLGSDVSTALEAFVRDWQARNPKLDLPTPSIPTNSSSTNPTPDSPAHAGAVKSILIPVDIPSVTIVHTADIRLQPLPSKAGAGSMGGVADAGEPTSTVCTNQLLPATLHLRWTRVWDTATPAAKMTDLEFSYEVVAPPPPSASQHLLQQQYQDNNNSSTWLLGGRRKGHFVIPAPSAAAAATDGVDGDGGGSDGDEGGLGFRGLSSTPDTEAEIPILLIPLREGWLPYPGVEIREVRPLEADARKSQQYQHQHQPQSGAGAGEAAGAVHCETDYRNLGEAVRVVADVARVTLSLDAGGPSGGPLVLDVQPRWAGDGGEGTGRVVA</sequence>
<feature type="region of interest" description="Disordered" evidence="4">
    <location>
        <begin position="63"/>
        <end position="121"/>
    </location>
</feature>
<dbReference type="InterPro" id="IPR055505">
    <property type="entry name" value="DUF7077"/>
</dbReference>
<feature type="compositionally biased region" description="Gly residues" evidence="4">
    <location>
        <begin position="1486"/>
        <end position="1500"/>
    </location>
</feature>
<evidence type="ECO:0000259" key="5">
    <source>
        <dbReference type="Pfam" id="PF12584"/>
    </source>
</evidence>
<dbReference type="InterPro" id="IPR045126">
    <property type="entry name" value="TRAPPC10/Trs130"/>
</dbReference>
<evidence type="ECO:0000256" key="4">
    <source>
        <dbReference type="SAM" id="MobiDB-lite"/>
    </source>
</evidence>
<feature type="domain" description="Trs130 NTS" evidence="8">
    <location>
        <begin position="729"/>
        <end position="825"/>
    </location>
</feature>
<evidence type="ECO:0000313" key="10">
    <source>
        <dbReference type="Proteomes" id="UP000294003"/>
    </source>
</evidence>
<dbReference type="EMBL" id="QJNS01000066">
    <property type="protein sequence ID" value="RYO89831.1"/>
    <property type="molecule type" value="Genomic_DNA"/>
</dbReference>
<feature type="compositionally biased region" description="Low complexity" evidence="4">
    <location>
        <begin position="198"/>
        <end position="209"/>
    </location>
</feature>
<accession>A0ABY0HCD9</accession>
<feature type="region of interest" description="Disordered" evidence="4">
    <location>
        <begin position="1323"/>
        <end position="1347"/>
    </location>
</feature>
<feature type="compositionally biased region" description="Low complexity" evidence="4">
    <location>
        <begin position="1326"/>
        <end position="1344"/>
    </location>
</feature>
<dbReference type="InterPro" id="IPR022233">
    <property type="entry name" value="TRAPPC10/Trs130_C"/>
</dbReference>
<evidence type="ECO:0000256" key="2">
    <source>
        <dbReference type="ARBA" id="ARBA00022448"/>
    </source>
</evidence>
<dbReference type="PANTHER" id="PTHR13251">
    <property type="entry name" value="EPILEPSY HOLOPROSENCEPHALY CANDIDATE 1/TMEM1"/>
    <property type="match status" value="1"/>
</dbReference>